<keyword evidence="7" id="KW-0540">Nuclease</keyword>
<keyword evidence="9" id="KW-0378">Hydrolase</keyword>
<gene>
    <name evidence="14" type="ORF">FWK35_00033227</name>
</gene>
<evidence type="ECO:0000256" key="10">
    <source>
        <dbReference type="ARBA" id="ARBA00023242"/>
    </source>
</evidence>
<comment type="caution">
    <text evidence="14">The sequence shown here is derived from an EMBL/GenBank/DDBJ whole genome shotgun (WGS) entry which is preliminary data.</text>
</comment>
<keyword evidence="10" id="KW-0539">Nucleus</keyword>
<keyword evidence="15" id="KW-1185">Reference proteome</keyword>
<dbReference type="AlphaFoldDB" id="A0A6G0Y0G2"/>
<evidence type="ECO:0000313" key="14">
    <source>
        <dbReference type="EMBL" id="KAF0746679.1"/>
    </source>
</evidence>
<name>A0A6G0Y0G2_APHCR</name>
<feature type="domain" description="DDE Tnp4" evidence="13">
    <location>
        <begin position="163"/>
        <end position="314"/>
    </location>
</feature>
<dbReference type="PRINTS" id="PR02086">
    <property type="entry name" value="PUTNUCHARBI1"/>
</dbReference>
<comment type="similarity">
    <text evidence="4">Belongs to the HARBI1 family.</text>
</comment>
<dbReference type="InterPro" id="IPR027806">
    <property type="entry name" value="HARBI1_dom"/>
</dbReference>
<comment type="subcellular location">
    <subcellularLocation>
        <location evidence="3">Cytoplasm</location>
    </subcellularLocation>
    <subcellularLocation>
        <location evidence="2">Nucleus</location>
    </subcellularLocation>
</comment>
<dbReference type="InterPro" id="IPR026103">
    <property type="entry name" value="HARBI1_animal"/>
</dbReference>
<evidence type="ECO:0000256" key="6">
    <source>
        <dbReference type="ARBA" id="ARBA00022490"/>
    </source>
</evidence>
<evidence type="ECO:0000256" key="1">
    <source>
        <dbReference type="ARBA" id="ARBA00001968"/>
    </source>
</evidence>
<dbReference type="Proteomes" id="UP000478052">
    <property type="component" value="Unassembled WGS sequence"/>
</dbReference>
<dbReference type="GO" id="GO:0005634">
    <property type="term" value="C:nucleus"/>
    <property type="evidence" value="ECO:0007669"/>
    <property type="project" value="UniProtKB-SubCell"/>
</dbReference>
<dbReference type="GO" id="GO:0016787">
    <property type="term" value="F:hydrolase activity"/>
    <property type="evidence" value="ECO:0007669"/>
    <property type="project" value="UniProtKB-KW"/>
</dbReference>
<dbReference type="PANTHER" id="PTHR22930">
    <property type="match status" value="1"/>
</dbReference>
<comment type="cofactor">
    <cofactor evidence="1">
        <name>a divalent metal cation</name>
        <dbReference type="ChEBI" id="CHEBI:60240"/>
    </cofactor>
</comment>
<accession>A0A6G0Y0G2</accession>
<evidence type="ECO:0000256" key="8">
    <source>
        <dbReference type="ARBA" id="ARBA00022723"/>
    </source>
</evidence>
<protein>
    <recommendedName>
        <fullName evidence="5">Putative nuclease HARBI1</fullName>
    </recommendedName>
    <alternativeName>
        <fullName evidence="11">Harbinger transposase-derived nuclease</fullName>
    </alternativeName>
</protein>
<evidence type="ECO:0000256" key="4">
    <source>
        <dbReference type="ARBA" id="ARBA00006958"/>
    </source>
</evidence>
<dbReference type="GO" id="GO:0005737">
    <property type="term" value="C:cytoplasm"/>
    <property type="evidence" value="ECO:0007669"/>
    <property type="project" value="UniProtKB-SubCell"/>
</dbReference>
<dbReference type="EMBL" id="VUJU01007115">
    <property type="protein sequence ID" value="KAF0746679.1"/>
    <property type="molecule type" value="Genomic_DNA"/>
</dbReference>
<dbReference type="OrthoDB" id="6585180at2759"/>
<dbReference type="GO" id="GO:0004518">
    <property type="term" value="F:nuclease activity"/>
    <property type="evidence" value="ECO:0007669"/>
    <property type="project" value="UniProtKB-KW"/>
</dbReference>
<evidence type="ECO:0000256" key="5">
    <source>
        <dbReference type="ARBA" id="ARBA00015519"/>
    </source>
</evidence>
<dbReference type="PANTHER" id="PTHR22930:SF289">
    <property type="entry name" value="DDE TNP4 DOMAIN-CONTAINING PROTEIN-RELATED"/>
    <property type="match status" value="1"/>
</dbReference>
<proteinExistence type="inferred from homology"/>
<evidence type="ECO:0000256" key="7">
    <source>
        <dbReference type="ARBA" id="ARBA00022722"/>
    </source>
</evidence>
<evidence type="ECO:0000256" key="3">
    <source>
        <dbReference type="ARBA" id="ARBA00004496"/>
    </source>
</evidence>
<dbReference type="Pfam" id="PF13359">
    <property type="entry name" value="DDE_Tnp_4"/>
    <property type="match status" value="1"/>
</dbReference>
<evidence type="ECO:0000256" key="11">
    <source>
        <dbReference type="ARBA" id="ARBA00030126"/>
    </source>
</evidence>
<organism evidence="14 15">
    <name type="scientific">Aphis craccivora</name>
    <name type="common">Cowpea aphid</name>
    <dbReference type="NCBI Taxonomy" id="307492"/>
    <lineage>
        <taxon>Eukaryota</taxon>
        <taxon>Metazoa</taxon>
        <taxon>Ecdysozoa</taxon>
        <taxon>Arthropoda</taxon>
        <taxon>Hexapoda</taxon>
        <taxon>Insecta</taxon>
        <taxon>Pterygota</taxon>
        <taxon>Neoptera</taxon>
        <taxon>Paraneoptera</taxon>
        <taxon>Hemiptera</taxon>
        <taxon>Sternorrhyncha</taxon>
        <taxon>Aphidomorpha</taxon>
        <taxon>Aphidoidea</taxon>
        <taxon>Aphididae</taxon>
        <taxon>Aphidini</taxon>
        <taxon>Aphis</taxon>
        <taxon>Aphis</taxon>
    </lineage>
</organism>
<evidence type="ECO:0000256" key="9">
    <source>
        <dbReference type="ARBA" id="ARBA00022801"/>
    </source>
</evidence>
<keyword evidence="6" id="KW-0963">Cytoplasm</keyword>
<evidence type="ECO:0000256" key="12">
    <source>
        <dbReference type="ARBA" id="ARBA00045850"/>
    </source>
</evidence>
<dbReference type="GO" id="GO:0046872">
    <property type="term" value="F:metal ion binding"/>
    <property type="evidence" value="ECO:0007669"/>
    <property type="project" value="UniProtKB-KW"/>
</dbReference>
<sequence length="364" mass="41864">MRLMSSSLKLFSSDESSDEEIVLEIVMRLPKPRVVRDRYNPLNNFDDLEFKYRFRLSKHTFVILLHMIEDEIMHQTSRNNAISPVNQLLVALQYYATGAFQVSMGDLTHIHKSIVLRIIKRVSLAIALLHPHFIKMPTSTNEQHAIQLGFYSIRGFPRVIGAIDCTHIRIQSPNSDIGEQFRNRKGYFSINVQAVCTSNLVITNLVVKWPGSVHDSIIFDNSILRAQFENNEFGISVLLGDRGYPCRSYLLTPLLNPRSESERRYQKAHKETRNVIKRLFGIWKRRFPVLAIGLCTKEDTTIMATIVATAVLHNLLIQENDVMPPEDIVDDQELFQEIKTLPIARQNEIGNTVRKNLINTVFHN</sequence>
<evidence type="ECO:0000256" key="2">
    <source>
        <dbReference type="ARBA" id="ARBA00004123"/>
    </source>
</evidence>
<evidence type="ECO:0000259" key="13">
    <source>
        <dbReference type="Pfam" id="PF13359"/>
    </source>
</evidence>
<dbReference type="InterPro" id="IPR045249">
    <property type="entry name" value="HARBI1-like"/>
</dbReference>
<evidence type="ECO:0000313" key="15">
    <source>
        <dbReference type="Proteomes" id="UP000478052"/>
    </source>
</evidence>
<comment type="function">
    <text evidence="12">Transposase-derived protein that may have nuclease activity. Does not have transposase activity.</text>
</comment>
<keyword evidence="8" id="KW-0479">Metal-binding</keyword>
<reference evidence="14 15" key="1">
    <citation type="submission" date="2019-08" db="EMBL/GenBank/DDBJ databases">
        <title>Whole genome of Aphis craccivora.</title>
        <authorList>
            <person name="Voronova N.V."/>
            <person name="Shulinski R.S."/>
            <person name="Bandarenka Y.V."/>
            <person name="Zhorov D.G."/>
            <person name="Warner D."/>
        </authorList>
    </citation>
    <scope>NUCLEOTIDE SEQUENCE [LARGE SCALE GENOMIC DNA]</scope>
    <source>
        <strain evidence="14">180601</strain>
        <tissue evidence="14">Whole Body</tissue>
    </source>
</reference>